<dbReference type="Proteomes" id="UP000054851">
    <property type="component" value="Unassembled WGS sequence"/>
</dbReference>
<dbReference type="AlphaFoldDB" id="A0A158A1U7"/>
<evidence type="ECO:0000313" key="3">
    <source>
        <dbReference type="Proteomes" id="UP000054851"/>
    </source>
</evidence>
<proteinExistence type="predicted"/>
<dbReference type="InterPro" id="IPR050697">
    <property type="entry name" value="Adenylyl/Guanylyl_Cyclase_3/4"/>
</dbReference>
<organism evidence="2 3">
    <name type="scientific">Caballeronia hypogeia</name>
    <dbReference type="NCBI Taxonomy" id="1777140"/>
    <lineage>
        <taxon>Bacteria</taxon>
        <taxon>Pseudomonadati</taxon>
        <taxon>Pseudomonadota</taxon>
        <taxon>Betaproteobacteria</taxon>
        <taxon>Burkholderiales</taxon>
        <taxon>Burkholderiaceae</taxon>
        <taxon>Caballeronia</taxon>
    </lineage>
</organism>
<reference evidence="2" key="1">
    <citation type="submission" date="2016-01" db="EMBL/GenBank/DDBJ databases">
        <authorList>
            <person name="Peeters C."/>
        </authorList>
    </citation>
    <scope>NUCLEOTIDE SEQUENCE</scope>
    <source>
        <strain evidence="2">LMG 29322</strain>
    </source>
</reference>
<evidence type="ECO:0000259" key="1">
    <source>
        <dbReference type="PROSITE" id="PS50125"/>
    </source>
</evidence>
<dbReference type="GO" id="GO:0035556">
    <property type="term" value="P:intracellular signal transduction"/>
    <property type="evidence" value="ECO:0007669"/>
    <property type="project" value="InterPro"/>
</dbReference>
<dbReference type="Gene3D" id="3.30.70.1230">
    <property type="entry name" value="Nucleotide cyclase"/>
    <property type="match status" value="1"/>
</dbReference>
<dbReference type="GO" id="GO:0006171">
    <property type="term" value="P:cAMP biosynthetic process"/>
    <property type="evidence" value="ECO:0007669"/>
    <property type="project" value="TreeGrafter"/>
</dbReference>
<keyword evidence="3" id="KW-1185">Reference proteome</keyword>
<dbReference type="InterPro" id="IPR029787">
    <property type="entry name" value="Nucleotide_cyclase"/>
</dbReference>
<protein>
    <recommendedName>
        <fullName evidence="1">Guanylate cyclase domain-containing protein</fullName>
    </recommendedName>
</protein>
<comment type="caution">
    <text evidence="2">The sequence shown here is derived from an EMBL/GenBank/DDBJ whole genome shotgun (WGS) entry which is preliminary data.</text>
</comment>
<dbReference type="CDD" id="cd07302">
    <property type="entry name" value="CHD"/>
    <property type="match status" value="1"/>
</dbReference>
<dbReference type="PANTHER" id="PTHR43081">
    <property type="entry name" value="ADENYLATE CYCLASE, TERMINAL-DIFFERENTIATION SPECIFIC-RELATED"/>
    <property type="match status" value="1"/>
</dbReference>
<dbReference type="OrthoDB" id="135231at2"/>
<dbReference type="SUPFAM" id="SSF55073">
    <property type="entry name" value="Nucleotide cyclase"/>
    <property type="match status" value="1"/>
</dbReference>
<dbReference type="InterPro" id="IPR001054">
    <property type="entry name" value="A/G_cyclase"/>
</dbReference>
<dbReference type="RefSeq" id="WP_157695717.1">
    <property type="nucleotide sequence ID" value="NZ_FCOA02000004.1"/>
</dbReference>
<sequence length="189" mass="20472">MKRSLSGLRQICDQMVAAFEEFLTGGIHHTAERRFATLWFTDIVNPTEQQRARGDREWRATLEAYEATTRRLVGQFGGHVVADEGDGVMAEFPAAGESLRAARLIVAAAREQNISIRAGLHAGELYEAGGERFGICISIAARVAAQAGANEVLATELVEGLVEGSDLSFAPRGEFDLKGVGMRRLAQLV</sequence>
<feature type="domain" description="Guanylate cyclase" evidence="1">
    <location>
        <begin position="37"/>
        <end position="144"/>
    </location>
</feature>
<evidence type="ECO:0000313" key="2">
    <source>
        <dbReference type="EMBL" id="SAK51725.1"/>
    </source>
</evidence>
<dbReference type="EMBL" id="FCOA02000004">
    <property type="protein sequence ID" value="SAK51725.1"/>
    <property type="molecule type" value="Genomic_DNA"/>
</dbReference>
<dbReference type="PROSITE" id="PS50125">
    <property type="entry name" value="GUANYLATE_CYCLASE_2"/>
    <property type="match status" value="1"/>
</dbReference>
<dbReference type="STRING" id="1777140.AWB79_01777"/>
<gene>
    <name evidence="2" type="ORF">AWB79_01777</name>
</gene>
<accession>A0A158A1U7</accession>
<name>A0A158A1U7_9BURK</name>
<dbReference type="GO" id="GO:0004016">
    <property type="term" value="F:adenylate cyclase activity"/>
    <property type="evidence" value="ECO:0007669"/>
    <property type="project" value="UniProtKB-ARBA"/>
</dbReference>
<dbReference type="PANTHER" id="PTHR43081:SF19">
    <property type="entry name" value="PH-SENSITIVE ADENYLATE CYCLASE RV1264"/>
    <property type="match status" value="1"/>
</dbReference>